<feature type="compositionally biased region" description="Basic and acidic residues" evidence="1">
    <location>
        <begin position="73"/>
        <end position="101"/>
    </location>
</feature>
<reference evidence="2" key="1">
    <citation type="journal article" date="2022" name="bioRxiv">
        <title>Sequencing and chromosome-scale assembly of the giantPleurodeles waltlgenome.</title>
        <authorList>
            <person name="Brown T."/>
            <person name="Elewa A."/>
            <person name="Iarovenko S."/>
            <person name="Subramanian E."/>
            <person name="Araus A.J."/>
            <person name="Petzold A."/>
            <person name="Susuki M."/>
            <person name="Suzuki K.-i.T."/>
            <person name="Hayashi T."/>
            <person name="Toyoda A."/>
            <person name="Oliveira C."/>
            <person name="Osipova E."/>
            <person name="Leigh N.D."/>
            <person name="Simon A."/>
            <person name="Yun M.H."/>
        </authorList>
    </citation>
    <scope>NUCLEOTIDE SEQUENCE</scope>
    <source>
        <strain evidence="2">20211129_DDA</strain>
        <tissue evidence="2">Liver</tissue>
    </source>
</reference>
<name>A0AAV7QXC8_PLEWA</name>
<comment type="caution">
    <text evidence="2">The sequence shown here is derived from an EMBL/GenBank/DDBJ whole genome shotgun (WGS) entry which is preliminary data.</text>
</comment>
<protein>
    <recommendedName>
        <fullName evidence="4">Secreted protein</fullName>
    </recommendedName>
</protein>
<feature type="region of interest" description="Disordered" evidence="1">
    <location>
        <begin position="72"/>
        <end position="101"/>
    </location>
</feature>
<dbReference type="EMBL" id="JANPWB010000010">
    <property type="protein sequence ID" value="KAJ1144112.1"/>
    <property type="molecule type" value="Genomic_DNA"/>
</dbReference>
<accession>A0AAV7QXC8</accession>
<evidence type="ECO:0008006" key="4">
    <source>
        <dbReference type="Google" id="ProtNLM"/>
    </source>
</evidence>
<keyword evidence="3" id="KW-1185">Reference proteome</keyword>
<sequence length="101" mass="11740">MQVCLLWVTLPRHRRQTDGHEQREWPDWTCTVIPFVPPTVTLNPMHCDPPRPLAPGTVIATSICVVPSHWSRNNKEQQRLASWRRDQDSHESKCVDETANF</sequence>
<gene>
    <name evidence="2" type="ORF">NDU88_010414</name>
</gene>
<organism evidence="2 3">
    <name type="scientific">Pleurodeles waltl</name>
    <name type="common">Iberian ribbed newt</name>
    <dbReference type="NCBI Taxonomy" id="8319"/>
    <lineage>
        <taxon>Eukaryota</taxon>
        <taxon>Metazoa</taxon>
        <taxon>Chordata</taxon>
        <taxon>Craniata</taxon>
        <taxon>Vertebrata</taxon>
        <taxon>Euteleostomi</taxon>
        <taxon>Amphibia</taxon>
        <taxon>Batrachia</taxon>
        <taxon>Caudata</taxon>
        <taxon>Salamandroidea</taxon>
        <taxon>Salamandridae</taxon>
        <taxon>Pleurodelinae</taxon>
        <taxon>Pleurodeles</taxon>
    </lineage>
</organism>
<evidence type="ECO:0000313" key="3">
    <source>
        <dbReference type="Proteomes" id="UP001066276"/>
    </source>
</evidence>
<evidence type="ECO:0000256" key="1">
    <source>
        <dbReference type="SAM" id="MobiDB-lite"/>
    </source>
</evidence>
<dbReference type="AlphaFoldDB" id="A0AAV7QXC8"/>
<dbReference type="Proteomes" id="UP001066276">
    <property type="component" value="Chromosome 6"/>
</dbReference>
<proteinExistence type="predicted"/>
<evidence type="ECO:0000313" key="2">
    <source>
        <dbReference type="EMBL" id="KAJ1144112.1"/>
    </source>
</evidence>